<reference evidence="1" key="1">
    <citation type="submission" date="2022-05" db="EMBL/GenBank/DDBJ databases">
        <title>The Musa troglodytarum L. genome provides insights into the mechanism of non-climacteric behaviour and enrichment of carotenoids.</title>
        <authorList>
            <person name="Wang J."/>
        </authorList>
    </citation>
    <scope>NUCLEOTIDE SEQUENCE</scope>
    <source>
        <tissue evidence="1">Leaf</tissue>
    </source>
</reference>
<name>A0A9E7KCX2_9LILI</name>
<evidence type="ECO:0000313" key="1">
    <source>
        <dbReference type="EMBL" id="URE13222.1"/>
    </source>
</evidence>
<keyword evidence="2" id="KW-1185">Reference proteome</keyword>
<dbReference type="AlphaFoldDB" id="A0A9E7KCX2"/>
<protein>
    <submittedName>
        <fullName evidence="1">Uncharacterized protein</fullName>
    </submittedName>
</protein>
<evidence type="ECO:0000313" key="2">
    <source>
        <dbReference type="Proteomes" id="UP001055439"/>
    </source>
</evidence>
<sequence length="266" mass="29637">MACTPLPPEKTVPVLHVLVFSTVHNHILVYPKHWMRYPDLSVAVAPPGPIYAGSTSGPFKTFTRIKYAERNRFLSVARDPCWEPEVLGSSSAQRYDFVLIFFGALLDLFSLTWILGSEEIISHARCIHHGFESVSEVGTNEQCVLLKLFFLKNSKNSKPSGSAHGVAAEGVEVVPTSQDLGYFWCCDHCTKRNSIPNTLETIGIVRSAQLLKIGNKRIREKPHTAYKKSHLHAVVQSHGPQIPRSDSQCVQILTALRLLCRGHQLS</sequence>
<organism evidence="1 2">
    <name type="scientific">Musa troglodytarum</name>
    <name type="common">fe'i banana</name>
    <dbReference type="NCBI Taxonomy" id="320322"/>
    <lineage>
        <taxon>Eukaryota</taxon>
        <taxon>Viridiplantae</taxon>
        <taxon>Streptophyta</taxon>
        <taxon>Embryophyta</taxon>
        <taxon>Tracheophyta</taxon>
        <taxon>Spermatophyta</taxon>
        <taxon>Magnoliopsida</taxon>
        <taxon>Liliopsida</taxon>
        <taxon>Zingiberales</taxon>
        <taxon>Musaceae</taxon>
        <taxon>Musa</taxon>
    </lineage>
</organism>
<gene>
    <name evidence="1" type="ORF">MUK42_04799</name>
</gene>
<proteinExistence type="predicted"/>
<dbReference type="EMBL" id="CP097508">
    <property type="protein sequence ID" value="URE13222.1"/>
    <property type="molecule type" value="Genomic_DNA"/>
</dbReference>
<dbReference type="Proteomes" id="UP001055439">
    <property type="component" value="Chromosome 6"/>
</dbReference>
<accession>A0A9E7KCX2</accession>